<evidence type="ECO:0000313" key="2">
    <source>
        <dbReference type="Proteomes" id="UP000015103"/>
    </source>
</evidence>
<dbReference type="EMBL" id="ACPB03006017">
    <property type="status" value="NOT_ANNOTATED_CDS"/>
    <property type="molecule type" value="Genomic_DNA"/>
</dbReference>
<dbReference type="InterPro" id="IPR013783">
    <property type="entry name" value="Ig-like_fold"/>
</dbReference>
<reference evidence="1" key="1">
    <citation type="submission" date="2015-05" db="UniProtKB">
        <authorList>
            <consortium name="EnsemblMetazoa"/>
        </authorList>
    </citation>
    <scope>IDENTIFICATION</scope>
</reference>
<evidence type="ECO:0000313" key="1">
    <source>
        <dbReference type="EnsemblMetazoa" id="RPRC009411-PA"/>
    </source>
</evidence>
<name>T1HZE1_RHOPR</name>
<dbReference type="AlphaFoldDB" id="T1HZE1"/>
<organism evidence="1 2">
    <name type="scientific">Rhodnius prolixus</name>
    <name type="common">Triatomid bug</name>
    <dbReference type="NCBI Taxonomy" id="13249"/>
    <lineage>
        <taxon>Eukaryota</taxon>
        <taxon>Metazoa</taxon>
        <taxon>Ecdysozoa</taxon>
        <taxon>Arthropoda</taxon>
        <taxon>Hexapoda</taxon>
        <taxon>Insecta</taxon>
        <taxon>Pterygota</taxon>
        <taxon>Neoptera</taxon>
        <taxon>Paraneoptera</taxon>
        <taxon>Hemiptera</taxon>
        <taxon>Heteroptera</taxon>
        <taxon>Panheteroptera</taxon>
        <taxon>Cimicomorpha</taxon>
        <taxon>Reduviidae</taxon>
        <taxon>Triatominae</taxon>
        <taxon>Rhodnius</taxon>
    </lineage>
</organism>
<proteinExistence type="predicted"/>
<dbReference type="HOGENOM" id="CLU_2309445_0_0_1"/>
<keyword evidence="2" id="KW-1185">Reference proteome</keyword>
<dbReference type="Gene3D" id="2.60.40.10">
    <property type="entry name" value="Immunoglobulins"/>
    <property type="match status" value="1"/>
</dbReference>
<dbReference type="VEuPathDB" id="VectorBase:RPRC009411"/>
<dbReference type="EnsemblMetazoa" id="RPRC009411-RA">
    <property type="protein sequence ID" value="RPRC009411-PA"/>
    <property type="gene ID" value="RPRC009411"/>
</dbReference>
<dbReference type="Proteomes" id="UP000015103">
    <property type="component" value="Unassembled WGS sequence"/>
</dbReference>
<dbReference type="STRING" id="13249.T1HZE1"/>
<sequence length="100" mass="11849">MEPNGNVTYYNVSARWEKDSEDFIEQRNYCLEPITLPDTSGATQISKKDPFPQKDSDERGIWQLNTWTNPNCSQKIADKRQREKEIHLEDSLHDFIYVKR</sequence>
<dbReference type="InParanoid" id="T1HZE1"/>
<protein>
    <submittedName>
        <fullName evidence="1">Uncharacterized protein</fullName>
    </submittedName>
</protein>
<accession>T1HZE1</accession>